<protein>
    <submittedName>
        <fullName evidence="2">Uncharacterized protein</fullName>
    </submittedName>
</protein>
<proteinExistence type="predicted"/>
<feature type="compositionally biased region" description="Polar residues" evidence="1">
    <location>
        <begin position="1"/>
        <end position="17"/>
    </location>
</feature>
<sequence>MGASYDTNSQSSFSSAKPSIHQQYNHHNQYHTDTNVGYSQQQYQQQPQQHMHSQPSPRTGHPATAAKGAPVSPISPSSTASMGYINANKSTVLLTNVDEIQSRSRAKTVGEGQARYDQQRHTMEVPSLDLGRHLLPLRPTTTSNPKGMDKHKDNTFCLKDKDMAKDTDKAP</sequence>
<dbReference type="EMBL" id="JAAAIN010001269">
    <property type="protein sequence ID" value="KAG0304840.1"/>
    <property type="molecule type" value="Genomic_DNA"/>
</dbReference>
<evidence type="ECO:0000313" key="2">
    <source>
        <dbReference type="EMBL" id="KAG0304840.1"/>
    </source>
</evidence>
<evidence type="ECO:0000256" key="1">
    <source>
        <dbReference type="SAM" id="MobiDB-lite"/>
    </source>
</evidence>
<reference evidence="2" key="1">
    <citation type="journal article" date="2020" name="Fungal Divers.">
        <title>Resolving the Mortierellaceae phylogeny through synthesis of multi-gene phylogenetics and phylogenomics.</title>
        <authorList>
            <person name="Vandepol N."/>
            <person name="Liber J."/>
            <person name="Desiro A."/>
            <person name="Na H."/>
            <person name="Kennedy M."/>
            <person name="Barry K."/>
            <person name="Grigoriev I.V."/>
            <person name="Miller A.N."/>
            <person name="O'Donnell K."/>
            <person name="Stajich J.E."/>
            <person name="Bonito G."/>
        </authorList>
    </citation>
    <scope>NUCLEOTIDE SEQUENCE</scope>
    <source>
        <strain evidence="2">NVP60</strain>
    </source>
</reference>
<feature type="region of interest" description="Disordered" evidence="1">
    <location>
        <begin position="1"/>
        <end position="81"/>
    </location>
</feature>
<keyword evidence="3" id="KW-1185">Reference proteome</keyword>
<accession>A0A9P6R0N4</accession>
<name>A0A9P6R0N4_9FUNG</name>
<dbReference type="AlphaFoldDB" id="A0A9P6R0N4"/>
<feature type="compositionally biased region" description="Low complexity" evidence="1">
    <location>
        <begin position="38"/>
        <end position="57"/>
    </location>
</feature>
<comment type="caution">
    <text evidence="2">The sequence shown here is derived from an EMBL/GenBank/DDBJ whole genome shotgun (WGS) entry which is preliminary data.</text>
</comment>
<gene>
    <name evidence="2" type="ORF">BGZ97_001319</name>
</gene>
<organism evidence="2 3">
    <name type="scientific">Linnemannia gamsii</name>
    <dbReference type="NCBI Taxonomy" id="64522"/>
    <lineage>
        <taxon>Eukaryota</taxon>
        <taxon>Fungi</taxon>
        <taxon>Fungi incertae sedis</taxon>
        <taxon>Mucoromycota</taxon>
        <taxon>Mortierellomycotina</taxon>
        <taxon>Mortierellomycetes</taxon>
        <taxon>Mortierellales</taxon>
        <taxon>Mortierellaceae</taxon>
        <taxon>Linnemannia</taxon>
    </lineage>
</organism>
<dbReference type="Proteomes" id="UP000823405">
    <property type="component" value="Unassembled WGS sequence"/>
</dbReference>
<feature type="region of interest" description="Disordered" evidence="1">
    <location>
        <begin position="124"/>
        <end position="155"/>
    </location>
</feature>
<evidence type="ECO:0000313" key="3">
    <source>
        <dbReference type="Proteomes" id="UP000823405"/>
    </source>
</evidence>